<dbReference type="InterPro" id="IPR029021">
    <property type="entry name" value="Prot-tyrosine_phosphatase-like"/>
</dbReference>
<accession>A8PWR7</accession>
<dbReference type="GeneID" id="5856231"/>
<sequence>MLPHMRILSSQWAHNERRIIRERHGSVLSRGLVLKRDRAAMNIDDALEHAIALEGAPLFREADMDLGVYGVAQPTVIGLKTVLSVLMCEPNREARSNRTRQCAWICTREEPVVYVGDIPYVLREAYKPKQTLSMSDRAENLEAIEKRLKHDILAEAAKNNGLVLVHEEQNGTIELKSKWVSVQNEDVRTVRELFSWIQSCGWRVSYHRLPIAPNQPLEHNYLDAYTQVIKNTDPRSTCFVANCGAGVFRTTFAMIAALLVRRRQMHLLTQVDPFAETGENMTSDTHVPSKSLGRTLRRVQDSMEQNHHLLRLVHVLSHSLSTYDTRSVIEQLLMQPTLLKSLQEANLGDYSMVRQLCGLLDHGLACKAVVDVAIDGCAQVINIRESILSHRLRYSTAAAIDELDAHSLLRHAAKALEVYYFLIAFASYVEESKTALFQFRFVDWLKERAEIWRGIGRIRGLRHHLSLFEPVADLSLISRGDAAELAAPNDSVKQRFGEVRAQGALVTGDEFAEFVVRNRAGTVLRPGLLLKRDVWLEFSLHDKAHQVRGAVNFRRVAHTNIFGTGQPSVEGIRNLLITVLDDELMQHIDENCSVLWINLREEPLVYVSGRPYCLRQRELSLRNITDYSGITPERLAQLEDRLRHDVVRELSSSDNKLLLHSETEDGTVVPLWEDAEASDIATVQDVMDQAATSLPKHSQLIFRRIPITAEKSLEYSDVEDLLHTVLHSYDARMPIIVNCQLGRGRTTLVSVFILLIERWMGNTPPRPSTGSGPRLTYHLINSLLRVVPHGQEIKRVVDDAIDACGFILNIREAIEQERLRALDASSDDERQQHVVYGVRSLRRYFNILLFQAYLDSVRPDTIVTQSYEQFVRKQPVIETIARDLERIDLSTLTPLRKVDIGDGLALTDEVEEVVRNRTGNILSASTILKSDFFSGILKAGLPIRIDGMPNLRCVCPLIPLQHTRVTPPTPAAISTAQETWGCGMPTIDGLRAGLTRMGAGVGGRTQIVWTNLREEPVLYVNGRPHVLRLADEPLTNMEATGVTTDVVERIECALQRDLRDEAQRRDRRVLLHDEVASGDGEYTIVPVWETVHDSDILTPREVYERMRNEGFHVDYARVAITDEQAPVPDVFSQLEERVQHAIDIHAMCVFNCQMGRGRTTSGMVIASLIVSVREFGHSWLEQRAGIAMDEAHTTDESRELREDELRTDGEYRCILQLVGVLSHGRLAKTLLDRVIDRMETIQNLRKAISMMKLRANSAEPGSPRHKQLVTVFRNYLGRYGYLIAFASYLLEKIRFKEQIWQDDDTSSIMPSPQYLAHRPRPGSMDEAADQTRAFPCFPVWLQKRREISGILDREELD</sequence>
<dbReference type="RefSeq" id="XP_001731926.1">
    <property type="nucleotide sequence ID" value="XM_001731874.1"/>
</dbReference>
<dbReference type="InterPro" id="IPR050561">
    <property type="entry name" value="PTP"/>
</dbReference>
<dbReference type="SMART" id="SM01301">
    <property type="entry name" value="PTPlike_phytase"/>
    <property type="match status" value="3"/>
</dbReference>
<dbReference type="KEGG" id="mgl:MGL_1194"/>
<comment type="caution">
    <text evidence="1">The sequence shown here is derived from an EMBL/GenBank/DDBJ whole genome shotgun (WGS) entry which is preliminary data.</text>
</comment>
<dbReference type="EMBL" id="AAYY01000003">
    <property type="protein sequence ID" value="EDP44712.1"/>
    <property type="molecule type" value="Genomic_DNA"/>
</dbReference>
<dbReference type="Pfam" id="PF14566">
    <property type="entry name" value="PTPlike_phytase"/>
    <property type="match status" value="3"/>
</dbReference>
<dbReference type="CDD" id="cd14496">
    <property type="entry name" value="PTP_paladin"/>
    <property type="match status" value="3"/>
</dbReference>
<evidence type="ECO:0008006" key="3">
    <source>
        <dbReference type="Google" id="ProtNLM"/>
    </source>
</evidence>
<dbReference type="PANTHER" id="PTHR23339">
    <property type="entry name" value="TYROSINE SPECIFIC PROTEIN PHOSPHATASE AND DUAL SPECIFICITY PROTEIN PHOSPHATASE"/>
    <property type="match status" value="1"/>
</dbReference>
<evidence type="ECO:0000313" key="2">
    <source>
        <dbReference type="Proteomes" id="UP000008837"/>
    </source>
</evidence>
<protein>
    <recommendedName>
        <fullName evidence="3">Tyrosine specific protein phosphatases domain-containing protein</fullName>
    </recommendedName>
</protein>
<dbReference type="OMA" id="VIPIWEE"/>
<dbReference type="SUPFAM" id="SSF52799">
    <property type="entry name" value="(Phosphotyrosine protein) phosphatases II"/>
    <property type="match status" value="3"/>
</dbReference>
<dbReference type="OrthoDB" id="66369at2759"/>
<organism evidence="1 2">
    <name type="scientific">Malassezia globosa (strain ATCC MYA-4612 / CBS 7966)</name>
    <name type="common">Dandruff-associated fungus</name>
    <dbReference type="NCBI Taxonomy" id="425265"/>
    <lineage>
        <taxon>Eukaryota</taxon>
        <taxon>Fungi</taxon>
        <taxon>Dikarya</taxon>
        <taxon>Basidiomycota</taxon>
        <taxon>Ustilaginomycotina</taxon>
        <taxon>Malasseziomycetes</taxon>
        <taxon>Malasseziales</taxon>
        <taxon>Malasseziaceae</taxon>
        <taxon>Malassezia</taxon>
    </lineage>
</organism>
<name>A8PWR7_MALGO</name>
<gene>
    <name evidence="1" type="ORF">MGL_1194</name>
</gene>
<reference evidence="1 2" key="1">
    <citation type="journal article" date="2007" name="Proc. Natl. Acad. Sci. U.S.A.">
        <title>Dandruff-associated Malassezia genomes reveal convergent and divergent virulence traits shared with plant and human fungal pathogens.</title>
        <authorList>
            <person name="Xu J."/>
            <person name="Saunders C.W."/>
            <person name="Hu P."/>
            <person name="Grant R.A."/>
            <person name="Boekhout T."/>
            <person name="Kuramae E.E."/>
            <person name="Kronstad J.W."/>
            <person name="Deangelis Y.M."/>
            <person name="Reeder N.L."/>
            <person name="Johnstone K.R."/>
            <person name="Leland M."/>
            <person name="Fieno A.M."/>
            <person name="Begley W.M."/>
            <person name="Sun Y."/>
            <person name="Lacey M.P."/>
            <person name="Chaudhary T."/>
            <person name="Keough T."/>
            <person name="Chu L."/>
            <person name="Sears R."/>
            <person name="Yuan B."/>
            <person name="Dawson T.L.Jr."/>
        </authorList>
    </citation>
    <scope>NUCLEOTIDE SEQUENCE [LARGE SCALE GENOMIC DNA]</scope>
    <source>
        <strain evidence="2">ATCC MYA-4612 / CBS 7966</strain>
    </source>
</reference>
<dbReference type="Gene3D" id="3.90.190.10">
    <property type="entry name" value="Protein tyrosine phosphatase superfamily"/>
    <property type="match status" value="3"/>
</dbReference>
<keyword evidence="2" id="KW-1185">Reference proteome</keyword>
<dbReference type="Proteomes" id="UP000008837">
    <property type="component" value="Unassembled WGS sequence"/>
</dbReference>
<dbReference type="VEuPathDB" id="FungiDB:MGL_1194"/>
<dbReference type="InParanoid" id="A8PWR7"/>
<evidence type="ECO:0000313" key="1">
    <source>
        <dbReference type="EMBL" id="EDP44712.1"/>
    </source>
</evidence>
<proteinExistence type="predicted"/>